<dbReference type="SUPFAM" id="SSF53590">
    <property type="entry name" value="Nucleoside hydrolase"/>
    <property type="match status" value="1"/>
</dbReference>
<evidence type="ECO:0000256" key="2">
    <source>
        <dbReference type="ARBA" id="ARBA00022801"/>
    </source>
</evidence>
<evidence type="ECO:0000313" key="6">
    <source>
        <dbReference type="EMBL" id="RSH81396.1"/>
    </source>
</evidence>
<dbReference type="Gene3D" id="3.90.245.10">
    <property type="entry name" value="Ribonucleoside hydrolase-like"/>
    <property type="match status" value="1"/>
</dbReference>
<gene>
    <name evidence="6" type="ORF">EHS25_006928</name>
</gene>
<feature type="compositionally biased region" description="Basic and acidic residues" evidence="4">
    <location>
        <begin position="359"/>
        <end position="377"/>
    </location>
</feature>
<proteinExistence type="inferred from homology"/>
<keyword evidence="2" id="KW-0378">Hydrolase</keyword>
<dbReference type="InterPro" id="IPR023186">
    <property type="entry name" value="IUNH"/>
</dbReference>
<dbReference type="GO" id="GO:0006152">
    <property type="term" value="P:purine nucleoside catabolic process"/>
    <property type="evidence" value="ECO:0007669"/>
    <property type="project" value="TreeGrafter"/>
</dbReference>
<dbReference type="GO" id="GO:0005829">
    <property type="term" value="C:cytosol"/>
    <property type="evidence" value="ECO:0007669"/>
    <property type="project" value="TreeGrafter"/>
</dbReference>
<dbReference type="InterPro" id="IPR036452">
    <property type="entry name" value="Ribo_hydro-like"/>
</dbReference>
<protein>
    <recommendedName>
        <fullName evidence="5">Inosine/uridine-preferring nucleoside hydrolase domain-containing protein</fullName>
    </recommendedName>
</protein>
<dbReference type="OrthoDB" id="5783963at2759"/>
<keyword evidence="7" id="KW-1185">Reference proteome</keyword>
<evidence type="ECO:0000259" key="5">
    <source>
        <dbReference type="Pfam" id="PF01156"/>
    </source>
</evidence>
<evidence type="ECO:0000256" key="4">
    <source>
        <dbReference type="SAM" id="MobiDB-lite"/>
    </source>
</evidence>
<dbReference type="STRING" id="1890683.A0A427XRB7"/>
<name>A0A427XRB7_9TREE</name>
<dbReference type="PANTHER" id="PTHR12304:SF56">
    <property type="entry name" value="HYDROLASE, PUTATIVE (AFU_ORTHOLOGUE AFUA_1G11790)-RELATED"/>
    <property type="match status" value="1"/>
</dbReference>
<reference evidence="6 7" key="1">
    <citation type="submission" date="2018-11" db="EMBL/GenBank/DDBJ databases">
        <title>Genome sequence of Saitozyma podzolica DSM 27192.</title>
        <authorList>
            <person name="Aliyu H."/>
            <person name="Gorte O."/>
            <person name="Ochsenreither K."/>
        </authorList>
    </citation>
    <scope>NUCLEOTIDE SEQUENCE [LARGE SCALE GENOMIC DNA]</scope>
    <source>
        <strain evidence="6 7">DSM 27192</strain>
    </source>
</reference>
<sequence>MPGSPRKIILDTDPGVDDVLAILLALASPEVDVRLISIVFGNTHAPVAHSNLLKIYHLLASELVAIPEAAIRYGRLEGQEGAVGKTVVAVGRTDLLEGRRRSPPWQGRPVQHLGDAPSFHSPERDPTIPHQHLDIDDRPSYEVMLEILRTEPENSVTIVALGPLTNLAHAFRADPTTFARVAGVVWMGGALDVPGNTSPVSEFNCFADPFAAEQILTGAKEGKFELIMAPLDITTPHQVPFSDLIHPSIAAAAAAQGGPAKLTNGYPLKGVKTSPTGEHGEPTPIQAFVGAMLLRVRGLQASFGLPDAMEMHDPVAVWFAIAHAGATKLSSSVDGWGLQKREFRVERVGEITRGMCVVDRRGTGEDSHDRTKDEKIGKGGTVPSLQVEESSKEEGKEDKKLPWVIVKTPGSEPLRKMILGRVFGTQV</sequence>
<dbReference type="Proteomes" id="UP000279259">
    <property type="component" value="Unassembled WGS sequence"/>
</dbReference>
<evidence type="ECO:0000313" key="7">
    <source>
        <dbReference type="Proteomes" id="UP000279259"/>
    </source>
</evidence>
<feature type="compositionally biased region" description="Basic and acidic residues" evidence="4">
    <location>
        <begin position="389"/>
        <end position="400"/>
    </location>
</feature>
<keyword evidence="3" id="KW-0326">Glycosidase</keyword>
<organism evidence="6 7">
    <name type="scientific">Saitozyma podzolica</name>
    <dbReference type="NCBI Taxonomy" id="1890683"/>
    <lineage>
        <taxon>Eukaryota</taxon>
        <taxon>Fungi</taxon>
        <taxon>Dikarya</taxon>
        <taxon>Basidiomycota</taxon>
        <taxon>Agaricomycotina</taxon>
        <taxon>Tremellomycetes</taxon>
        <taxon>Tremellales</taxon>
        <taxon>Trimorphomycetaceae</taxon>
        <taxon>Saitozyma</taxon>
    </lineage>
</organism>
<feature type="domain" description="Inosine/uridine-preferring nucleoside hydrolase" evidence="5">
    <location>
        <begin position="8"/>
        <end position="368"/>
    </location>
</feature>
<accession>A0A427XRB7</accession>
<evidence type="ECO:0000256" key="1">
    <source>
        <dbReference type="ARBA" id="ARBA00009176"/>
    </source>
</evidence>
<dbReference type="GO" id="GO:0008477">
    <property type="term" value="F:purine nucleosidase activity"/>
    <property type="evidence" value="ECO:0007669"/>
    <property type="project" value="TreeGrafter"/>
</dbReference>
<evidence type="ECO:0000256" key="3">
    <source>
        <dbReference type="ARBA" id="ARBA00023295"/>
    </source>
</evidence>
<feature type="region of interest" description="Disordered" evidence="4">
    <location>
        <begin position="359"/>
        <end position="400"/>
    </location>
</feature>
<dbReference type="Pfam" id="PF01156">
    <property type="entry name" value="IU_nuc_hydro"/>
    <property type="match status" value="1"/>
</dbReference>
<comment type="caution">
    <text evidence="6">The sequence shown here is derived from an EMBL/GenBank/DDBJ whole genome shotgun (WGS) entry which is preliminary data.</text>
</comment>
<comment type="similarity">
    <text evidence="1">Belongs to the IUNH family.</text>
</comment>
<dbReference type="AlphaFoldDB" id="A0A427XRB7"/>
<feature type="compositionally biased region" description="Basic and acidic residues" evidence="4">
    <location>
        <begin position="121"/>
        <end position="133"/>
    </location>
</feature>
<dbReference type="EMBL" id="RSCD01000031">
    <property type="protein sequence ID" value="RSH81396.1"/>
    <property type="molecule type" value="Genomic_DNA"/>
</dbReference>
<dbReference type="PANTHER" id="PTHR12304">
    <property type="entry name" value="INOSINE-URIDINE PREFERRING NUCLEOSIDE HYDROLASE"/>
    <property type="match status" value="1"/>
</dbReference>
<feature type="region of interest" description="Disordered" evidence="4">
    <location>
        <begin position="98"/>
        <end position="133"/>
    </location>
</feature>
<dbReference type="InterPro" id="IPR001910">
    <property type="entry name" value="Inosine/uridine_hydrolase_dom"/>
</dbReference>